<dbReference type="AlphaFoldDB" id="A0A9D9EA96"/>
<accession>A0A9D9EA96</accession>
<sequence length="51" mass="5560">MLKVSPYSCNIIEVHVLMSLDKIEVFCMKNGISDLAPELAAAKAECLIHGL</sequence>
<dbReference type="EMBL" id="JADIMO010000015">
    <property type="protein sequence ID" value="MBO8444207.1"/>
    <property type="molecule type" value="Genomic_DNA"/>
</dbReference>
<evidence type="ECO:0000313" key="1">
    <source>
        <dbReference type="EMBL" id="MBO8444207.1"/>
    </source>
</evidence>
<protein>
    <submittedName>
        <fullName evidence="1">Uncharacterized protein</fullName>
    </submittedName>
</protein>
<proteinExistence type="predicted"/>
<name>A0A9D9EA96_9BACT</name>
<reference evidence="1" key="2">
    <citation type="journal article" date="2021" name="PeerJ">
        <title>Extensive microbial diversity within the chicken gut microbiome revealed by metagenomics and culture.</title>
        <authorList>
            <person name="Gilroy R."/>
            <person name="Ravi A."/>
            <person name="Getino M."/>
            <person name="Pursley I."/>
            <person name="Horton D.L."/>
            <person name="Alikhan N.F."/>
            <person name="Baker D."/>
            <person name="Gharbi K."/>
            <person name="Hall N."/>
            <person name="Watson M."/>
            <person name="Adriaenssens E.M."/>
            <person name="Foster-Nyarko E."/>
            <person name="Jarju S."/>
            <person name="Secka A."/>
            <person name="Antonio M."/>
            <person name="Oren A."/>
            <person name="Chaudhuri R.R."/>
            <person name="La Ragione R."/>
            <person name="Hildebrand F."/>
            <person name="Pallen M.J."/>
        </authorList>
    </citation>
    <scope>NUCLEOTIDE SEQUENCE</scope>
    <source>
        <strain evidence="1">D5-748</strain>
    </source>
</reference>
<gene>
    <name evidence="1" type="ORF">IAC23_00730</name>
</gene>
<reference evidence="1" key="1">
    <citation type="submission" date="2020-10" db="EMBL/GenBank/DDBJ databases">
        <authorList>
            <person name="Gilroy R."/>
        </authorList>
    </citation>
    <scope>NUCLEOTIDE SEQUENCE</scope>
    <source>
        <strain evidence="1">D5-748</strain>
    </source>
</reference>
<dbReference type="Proteomes" id="UP000823619">
    <property type="component" value="Unassembled WGS sequence"/>
</dbReference>
<comment type="caution">
    <text evidence="1">The sequence shown here is derived from an EMBL/GenBank/DDBJ whole genome shotgun (WGS) entry which is preliminary data.</text>
</comment>
<evidence type="ECO:0000313" key="2">
    <source>
        <dbReference type="Proteomes" id="UP000823619"/>
    </source>
</evidence>
<organism evidence="1 2">
    <name type="scientific">Candidatus Cryptobacteroides merdavium</name>
    <dbReference type="NCBI Taxonomy" id="2840769"/>
    <lineage>
        <taxon>Bacteria</taxon>
        <taxon>Pseudomonadati</taxon>
        <taxon>Bacteroidota</taxon>
        <taxon>Bacteroidia</taxon>
        <taxon>Bacteroidales</taxon>
        <taxon>Candidatus Cryptobacteroides</taxon>
    </lineage>
</organism>